<comment type="caution">
    <text evidence="3">The sequence shown here is derived from an EMBL/GenBank/DDBJ whole genome shotgun (WGS) entry which is preliminary data.</text>
</comment>
<feature type="region of interest" description="Disordered" evidence="1">
    <location>
        <begin position="300"/>
        <end position="337"/>
    </location>
</feature>
<feature type="region of interest" description="Disordered" evidence="1">
    <location>
        <begin position="108"/>
        <end position="212"/>
    </location>
</feature>
<protein>
    <submittedName>
        <fullName evidence="3">Uncharacterized protein</fullName>
    </submittedName>
</protein>
<accession>A0ABQ8FM48</accession>
<keyword evidence="2" id="KW-0732">Signal</keyword>
<feature type="compositionally biased region" description="Polar residues" evidence="1">
    <location>
        <begin position="185"/>
        <end position="194"/>
    </location>
</feature>
<dbReference type="Proteomes" id="UP001648503">
    <property type="component" value="Unassembled WGS sequence"/>
</dbReference>
<feature type="region of interest" description="Disordered" evidence="1">
    <location>
        <begin position="35"/>
        <end position="58"/>
    </location>
</feature>
<name>A0ABQ8FM48_9FUNG</name>
<reference evidence="3 4" key="1">
    <citation type="submission" date="2021-02" db="EMBL/GenBank/DDBJ databases">
        <title>Variation within the Batrachochytrium salamandrivorans European outbreak.</title>
        <authorList>
            <person name="Kelly M."/>
            <person name="Pasmans F."/>
            <person name="Shea T.P."/>
            <person name="Munoz J.F."/>
            <person name="Carranza S."/>
            <person name="Cuomo C.A."/>
            <person name="Martel A."/>
        </authorList>
    </citation>
    <scope>NUCLEOTIDE SEQUENCE [LARGE SCALE GENOMIC DNA]</scope>
    <source>
        <strain evidence="3 4">AMFP18/2</strain>
    </source>
</reference>
<sequence length="375" mass="39791">MKFTIALVSAVLATAVAAENNGIASKNLDTELSSNVLIKRSPTPPTGEDGLDGTNDPQCISCTKQDVEMDDLEAELDLVEPNQHGPTQQTEDSDIVAPDSHATYDVELVQTSDPDSLSPLATGDEDEEGEDDEDLALGDEDLSEAQVSDVSDEFNLTRRSSQCNGKPSGTCSGKPASPAVAPTKSCGSKLSSPCRNAAPPKDSFPPPLDQSPEIDAEEYTVLPMDESLPEIVTPPPTASKPPCSLSPAPSYVPDHPKVPIVAPTATLKPPCSLTPAPSYVPDHSKGPVVVPAYGYDLPPKYDTPPSPSKYEPMLPNPIRTPPAYGHDSLPSKYDTPAGRIVSPSKYAPMLPNPIHTPPTSVWVHPVYSMWPNEDA</sequence>
<feature type="region of interest" description="Disordered" evidence="1">
    <location>
        <begin position="228"/>
        <end position="250"/>
    </location>
</feature>
<feature type="signal peptide" evidence="2">
    <location>
        <begin position="1"/>
        <end position="18"/>
    </location>
</feature>
<dbReference type="EMBL" id="JAFCIX010000030">
    <property type="protein sequence ID" value="KAH6600625.1"/>
    <property type="molecule type" value="Genomic_DNA"/>
</dbReference>
<feature type="compositionally biased region" description="Polar residues" evidence="1">
    <location>
        <begin position="157"/>
        <end position="171"/>
    </location>
</feature>
<feature type="compositionally biased region" description="Acidic residues" evidence="1">
    <location>
        <begin position="123"/>
        <end position="143"/>
    </location>
</feature>
<evidence type="ECO:0000256" key="1">
    <source>
        <dbReference type="SAM" id="MobiDB-lite"/>
    </source>
</evidence>
<feature type="chain" id="PRO_5045907709" evidence="2">
    <location>
        <begin position="19"/>
        <end position="375"/>
    </location>
</feature>
<gene>
    <name evidence="3" type="ORF">BASA50_002191</name>
</gene>
<evidence type="ECO:0000313" key="4">
    <source>
        <dbReference type="Proteomes" id="UP001648503"/>
    </source>
</evidence>
<organism evidence="3 4">
    <name type="scientific">Batrachochytrium salamandrivorans</name>
    <dbReference type="NCBI Taxonomy" id="1357716"/>
    <lineage>
        <taxon>Eukaryota</taxon>
        <taxon>Fungi</taxon>
        <taxon>Fungi incertae sedis</taxon>
        <taxon>Chytridiomycota</taxon>
        <taxon>Chytridiomycota incertae sedis</taxon>
        <taxon>Chytridiomycetes</taxon>
        <taxon>Rhizophydiales</taxon>
        <taxon>Rhizophydiales incertae sedis</taxon>
        <taxon>Batrachochytrium</taxon>
    </lineage>
</organism>
<proteinExistence type="predicted"/>
<keyword evidence="4" id="KW-1185">Reference proteome</keyword>
<evidence type="ECO:0000256" key="2">
    <source>
        <dbReference type="SAM" id="SignalP"/>
    </source>
</evidence>
<evidence type="ECO:0000313" key="3">
    <source>
        <dbReference type="EMBL" id="KAH6600625.1"/>
    </source>
</evidence>